<evidence type="ECO:0000256" key="1">
    <source>
        <dbReference type="SAM" id="SignalP"/>
    </source>
</evidence>
<keyword evidence="1" id="KW-0732">Signal</keyword>
<evidence type="ECO:0000313" key="3">
    <source>
        <dbReference type="Proteomes" id="UP000001349"/>
    </source>
</evidence>
<evidence type="ECO:0000313" key="2">
    <source>
        <dbReference type="EMBL" id="ACL77045.1"/>
    </source>
</evidence>
<dbReference type="OrthoDB" id="9845252at2"/>
<accession>B8I7H4</accession>
<proteinExistence type="predicted"/>
<protein>
    <submittedName>
        <fullName evidence="2">Uncharacterized protein</fullName>
    </submittedName>
</protein>
<dbReference type="EMBL" id="CP001348">
    <property type="protein sequence ID" value="ACL77045.1"/>
    <property type="molecule type" value="Genomic_DNA"/>
</dbReference>
<gene>
    <name evidence="2" type="ordered locus">Ccel_2736</name>
</gene>
<dbReference type="HOGENOM" id="CLU_1851638_0_0_9"/>
<feature type="signal peptide" evidence="1">
    <location>
        <begin position="1"/>
        <end position="27"/>
    </location>
</feature>
<name>B8I7H4_RUMCH</name>
<dbReference type="eggNOG" id="ENOG5033XXF">
    <property type="taxonomic scope" value="Bacteria"/>
</dbReference>
<dbReference type="KEGG" id="cce:Ccel_2736"/>
<dbReference type="AlphaFoldDB" id="B8I7H4"/>
<keyword evidence="3" id="KW-1185">Reference proteome</keyword>
<organism evidence="2 3">
    <name type="scientific">Ruminiclostridium cellulolyticum (strain ATCC 35319 / DSM 5812 / JCM 6584 / H10)</name>
    <name type="common">Clostridium cellulolyticum</name>
    <dbReference type="NCBI Taxonomy" id="394503"/>
    <lineage>
        <taxon>Bacteria</taxon>
        <taxon>Bacillati</taxon>
        <taxon>Bacillota</taxon>
        <taxon>Clostridia</taxon>
        <taxon>Eubacteriales</taxon>
        <taxon>Oscillospiraceae</taxon>
        <taxon>Ruminiclostridium</taxon>
    </lineage>
</organism>
<feature type="chain" id="PRO_5002873805" evidence="1">
    <location>
        <begin position="28"/>
        <end position="138"/>
    </location>
</feature>
<dbReference type="RefSeq" id="WP_015926117.1">
    <property type="nucleotide sequence ID" value="NC_011898.1"/>
</dbReference>
<dbReference type="Proteomes" id="UP000001349">
    <property type="component" value="Chromosome"/>
</dbReference>
<sequence length="138" mass="15159" precursor="true">MKRIKKLVASALIVSSILVTSSVGSFAQTNNTPHIAKQQVSILGGFLPRGGFVGSITIGDDIIMWGEDYNYYQVVVKEWNSLADFQADPVSGGSKPQTLSTTNNYMEYDFTSGCVYKVYVYGMSGSKRTTIGGYEWEE</sequence>
<reference evidence="2 3" key="1">
    <citation type="submission" date="2009-01" db="EMBL/GenBank/DDBJ databases">
        <title>Complete sequence of Clostridium cellulolyticum H10.</title>
        <authorList>
            <consortium name="US DOE Joint Genome Institute"/>
            <person name="Lucas S."/>
            <person name="Copeland A."/>
            <person name="Lapidus A."/>
            <person name="Glavina del Rio T."/>
            <person name="Dalin E."/>
            <person name="Tice H."/>
            <person name="Bruce D."/>
            <person name="Goodwin L."/>
            <person name="Pitluck S."/>
            <person name="Chertkov O."/>
            <person name="Saunders E."/>
            <person name="Brettin T."/>
            <person name="Detter J.C."/>
            <person name="Han C."/>
            <person name="Larimer F."/>
            <person name="Land M."/>
            <person name="Hauser L."/>
            <person name="Kyrpides N."/>
            <person name="Ivanova N."/>
            <person name="Zhou J."/>
            <person name="Richardson P."/>
        </authorList>
    </citation>
    <scope>NUCLEOTIDE SEQUENCE [LARGE SCALE GENOMIC DNA]</scope>
    <source>
        <strain evidence="3">ATCC 35319 / DSM 5812 / JCM 6584 / H10</strain>
    </source>
</reference>